<evidence type="ECO:0008006" key="14">
    <source>
        <dbReference type="Google" id="ProtNLM"/>
    </source>
</evidence>
<dbReference type="InterPro" id="IPR030459">
    <property type="entry name" value="Glyco_hydro_31_CS"/>
</dbReference>
<dbReference type="CDD" id="cd06603">
    <property type="entry name" value="GH31_GANC_GANAB_alpha"/>
    <property type="match status" value="1"/>
</dbReference>
<evidence type="ECO:0000259" key="10">
    <source>
        <dbReference type="Pfam" id="PF13802"/>
    </source>
</evidence>
<dbReference type="Pfam" id="PF21365">
    <property type="entry name" value="Glyco_hydro_31_3rd"/>
    <property type="match status" value="1"/>
</dbReference>
<evidence type="ECO:0000259" key="9">
    <source>
        <dbReference type="Pfam" id="PF01055"/>
    </source>
</evidence>
<accession>A0AAV9IV38</accession>
<evidence type="ECO:0000256" key="8">
    <source>
        <dbReference type="SAM" id="SignalP"/>
    </source>
</evidence>
<dbReference type="AlphaFoldDB" id="A0AAV9IV38"/>
<dbReference type="Pfam" id="PF13802">
    <property type="entry name" value="Gal_mutarotas_2"/>
    <property type="match status" value="1"/>
</dbReference>
<dbReference type="Gene3D" id="3.20.20.80">
    <property type="entry name" value="Glycosidases"/>
    <property type="match status" value="2"/>
</dbReference>
<sequence>MGLAWSRWVEVLLVTALCLALLADAAEWHKFRKCDELAFCERHREAGRRAADGEYARRRGGDGSGSFQLGNITRWHVLRGAPPEVDRDGRWLRFVVAGGSERASQNGTAGSVRLEVAVAAATETIFAVRALRAYSVAEHAPRRWLWRREAPPPAEEDRFRPTDDVVRLAEPPLPLRRRGTDGDPACAVVDGDAESTWITVNDRAAQLPSYPMLRIQHQPFRIELYAQGMRVARAQRGQLTPHAVVNARDLWYMHPLDANDTASASVAADVLFPRAQCALGLPQHTLNLRLPNTHNTTPIRLYNLDVFEYELEKELGLYGSIPMVMAFGGSNDTVGALWMPASETYVDVRPVDPSGRDRGVHVHFYSEHGVPELFLFAGPHPQAVARQLAQLTGPPAMPPLFALGYHQSRWNYLDESDVRQVNAQLDAHDIPCDVLWLDIEHTDAKKYFTWDVRKFPHPDRLQRELATRSGRQLVTIVDPHIKSEPGYSVHEAARRHGWYVKQADGVTDYDGHCWPGRSHYIDFADAAVRQAWASRFTPEHYPFMTEHLHIWVDMNEPSVFSGPEGTMPKDARHVRGRWAHGQLHNIYGHYMQRATFQGLKQGRHGRQRPFVLSRSFFTGTQRYGAVWTGDNRADWAHLRVTVPMLLSMGVGGLSFVGADVGGFFGDPSPELLVRWYQVAAFQPFFRAHAHLDTKRREPWLFGEPYTAAIRAAIEERYALLPYWYTLLATEGGVPPMRPLAYEFPDDAEVTAAQSSWMVGAALLVAPVMQEAPSLHLVDLPGDASVLWYALGERASRLHAGVVAVHRGGDQVEYAAPGLQQTFTYQRGGTVVARRERRRKSAAAAVNDPYTLHVALDARGGARGRLYIDDGRSYAYRQGAYWLVELQTEAPEDQTAAAVWLCGRRTDPGLVTDATAFDGAPATLERIVVYAPCGQRAVLKRPNVTSLAQPHWQVRVALPCRI</sequence>
<keyword evidence="3 8" id="KW-0732">Signal</keyword>
<reference evidence="12 13" key="1">
    <citation type="submission" date="2022-07" db="EMBL/GenBank/DDBJ databases">
        <title>Genome-wide signatures of adaptation to extreme environments.</title>
        <authorList>
            <person name="Cho C.H."/>
            <person name="Yoon H.S."/>
        </authorList>
    </citation>
    <scope>NUCLEOTIDE SEQUENCE [LARGE SCALE GENOMIC DNA]</scope>
    <source>
        <strain evidence="12 13">DBV 063 E5</strain>
    </source>
</reference>
<dbReference type="InterPro" id="IPR025887">
    <property type="entry name" value="Glyco_hydro_31_N_dom"/>
</dbReference>
<comment type="pathway">
    <text evidence="1">Glycan metabolism.</text>
</comment>
<evidence type="ECO:0000256" key="2">
    <source>
        <dbReference type="ARBA" id="ARBA00007806"/>
    </source>
</evidence>
<organism evidence="12 13">
    <name type="scientific">Cyanidium caldarium</name>
    <name type="common">Red alga</name>
    <dbReference type="NCBI Taxonomy" id="2771"/>
    <lineage>
        <taxon>Eukaryota</taxon>
        <taxon>Rhodophyta</taxon>
        <taxon>Bangiophyceae</taxon>
        <taxon>Cyanidiales</taxon>
        <taxon>Cyanidiaceae</taxon>
        <taxon>Cyanidium</taxon>
    </lineage>
</organism>
<evidence type="ECO:0000256" key="7">
    <source>
        <dbReference type="RuleBase" id="RU361185"/>
    </source>
</evidence>
<evidence type="ECO:0000256" key="1">
    <source>
        <dbReference type="ARBA" id="ARBA00004881"/>
    </source>
</evidence>
<dbReference type="Gene3D" id="2.60.40.1180">
    <property type="entry name" value="Golgi alpha-mannosidase II"/>
    <property type="match status" value="2"/>
</dbReference>
<dbReference type="EMBL" id="JANCYW010000007">
    <property type="protein sequence ID" value="KAK4536202.1"/>
    <property type="molecule type" value="Genomic_DNA"/>
</dbReference>
<dbReference type="SUPFAM" id="SSF51011">
    <property type="entry name" value="Glycosyl hydrolase domain"/>
    <property type="match status" value="1"/>
</dbReference>
<dbReference type="Pfam" id="PF01055">
    <property type="entry name" value="Glyco_hydro_31_2nd"/>
    <property type="match status" value="1"/>
</dbReference>
<dbReference type="GO" id="GO:0006491">
    <property type="term" value="P:N-glycan processing"/>
    <property type="evidence" value="ECO:0007669"/>
    <property type="project" value="TreeGrafter"/>
</dbReference>
<comment type="similarity">
    <text evidence="2 7">Belongs to the glycosyl hydrolase 31 family.</text>
</comment>
<evidence type="ECO:0000256" key="3">
    <source>
        <dbReference type="ARBA" id="ARBA00022729"/>
    </source>
</evidence>
<keyword evidence="5" id="KW-0325">Glycoprotein</keyword>
<evidence type="ECO:0000313" key="13">
    <source>
        <dbReference type="Proteomes" id="UP001301350"/>
    </source>
</evidence>
<evidence type="ECO:0000256" key="4">
    <source>
        <dbReference type="ARBA" id="ARBA00022801"/>
    </source>
</evidence>
<dbReference type="GO" id="GO:0090599">
    <property type="term" value="F:alpha-glucosidase activity"/>
    <property type="evidence" value="ECO:0007669"/>
    <property type="project" value="TreeGrafter"/>
</dbReference>
<dbReference type="InterPro" id="IPR048395">
    <property type="entry name" value="Glyco_hydro_31_C"/>
</dbReference>
<keyword evidence="6 7" id="KW-0326">Glycosidase</keyword>
<dbReference type="InterPro" id="IPR013780">
    <property type="entry name" value="Glyco_hydro_b"/>
</dbReference>
<evidence type="ECO:0000256" key="6">
    <source>
        <dbReference type="ARBA" id="ARBA00023295"/>
    </source>
</evidence>
<dbReference type="InterPro" id="IPR017853">
    <property type="entry name" value="GH"/>
</dbReference>
<feature type="signal peptide" evidence="8">
    <location>
        <begin position="1"/>
        <end position="25"/>
    </location>
</feature>
<protein>
    <recommendedName>
        <fullName evidence="14">Glycoside hydrolase family 31 N-terminal domain-containing protein</fullName>
    </recommendedName>
</protein>
<feature type="domain" description="Glycoside hydrolase family 31 N-terminal" evidence="10">
    <location>
        <begin position="212"/>
        <end position="347"/>
    </location>
</feature>
<proteinExistence type="inferred from homology"/>
<dbReference type="PROSITE" id="PS00707">
    <property type="entry name" value="GLYCOSYL_HYDROL_F31_2"/>
    <property type="match status" value="1"/>
</dbReference>
<dbReference type="Proteomes" id="UP001301350">
    <property type="component" value="Unassembled WGS sequence"/>
</dbReference>
<feature type="chain" id="PRO_5043956424" description="Glycoside hydrolase family 31 N-terminal domain-containing protein" evidence="8">
    <location>
        <begin position="26"/>
        <end position="961"/>
    </location>
</feature>
<keyword evidence="13" id="KW-1185">Reference proteome</keyword>
<evidence type="ECO:0000256" key="5">
    <source>
        <dbReference type="ARBA" id="ARBA00023180"/>
    </source>
</evidence>
<feature type="domain" description="Glycoside hydrolase family 31 TIM barrel" evidence="9">
    <location>
        <begin position="395"/>
        <end position="726"/>
    </location>
</feature>
<keyword evidence="4 7" id="KW-0378">Hydrolase</keyword>
<dbReference type="PANTHER" id="PTHR22762">
    <property type="entry name" value="ALPHA-GLUCOSIDASE"/>
    <property type="match status" value="1"/>
</dbReference>
<evidence type="ECO:0000313" key="12">
    <source>
        <dbReference type="EMBL" id="KAK4536202.1"/>
    </source>
</evidence>
<evidence type="ECO:0000259" key="11">
    <source>
        <dbReference type="Pfam" id="PF21365"/>
    </source>
</evidence>
<name>A0AAV9IV38_CYACA</name>
<dbReference type="CDD" id="cd14752">
    <property type="entry name" value="GH31_N"/>
    <property type="match status" value="1"/>
</dbReference>
<comment type="caution">
    <text evidence="12">The sequence shown here is derived from an EMBL/GenBank/DDBJ whole genome shotgun (WGS) entry which is preliminary data.</text>
</comment>
<dbReference type="GO" id="GO:0005975">
    <property type="term" value="P:carbohydrate metabolic process"/>
    <property type="evidence" value="ECO:0007669"/>
    <property type="project" value="InterPro"/>
</dbReference>
<dbReference type="PANTHER" id="PTHR22762:SF54">
    <property type="entry name" value="BCDNA.GH04962"/>
    <property type="match status" value="1"/>
</dbReference>
<dbReference type="InterPro" id="IPR000322">
    <property type="entry name" value="Glyco_hydro_31_TIM"/>
</dbReference>
<gene>
    <name evidence="12" type="ORF">CDCA_CDCA07G2227</name>
</gene>
<feature type="domain" description="Glycosyl hydrolase family 31 C-terminal" evidence="11">
    <location>
        <begin position="732"/>
        <end position="831"/>
    </location>
</feature>
<dbReference type="Gene3D" id="2.60.40.1760">
    <property type="entry name" value="glycosyl hydrolase (family 31)"/>
    <property type="match status" value="1"/>
</dbReference>
<dbReference type="SUPFAM" id="SSF51445">
    <property type="entry name" value="(Trans)glycosidases"/>
    <property type="match status" value="1"/>
</dbReference>